<dbReference type="NCBIfam" id="TIGR01550">
    <property type="entry name" value="DOC_P1"/>
    <property type="match status" value="1"/>
</dbReference>
<dbReference type="Proteomes" id="UP000198393">
    <property type="component" value="Unassembled WGS sequence"/>
</dbReference>
<gene>
    <name evidence="2" type="ORF">SAMN05421640_2822</name>
</gene>
<dbReference type="AlphaFoldDB" id="A0A239KR92"/>
<organism evidence="2 3">
    <name type="scientific">Ekhidna lutea</name>
    <dbReference type="NCBI Taxonomy" id="447679"/>
    <lineage>
        <taxon>Bacteria</taxon>
        <taxon>Pseudomonadati</taxon>
        <taxon>Bacteroidota</taxon>
        <taxon>Cytophagia</taxon>
        <taxon>Cytophagales</taxon>
        <taxon>Reichenbachiellaceae</taxon>
        <taxon>Ekhidna</taxon>
    </lineage>
</organism>
<name>A0A239KR92_EKHLU</name>
<reference evidence="2 3" key="1">
    <citation type="submission" date="2017-06" db="EMBL/GenBank/DDBJ databases">
        <authorList>
            <person name="Kim H.J."/>
            <person name="Triplett B.A."/>
        </authorList>
    </citation>
    <scope>NUCLEOTIDE SEQUENCE [LARGE SCALE GENOMIC DNA]</scope>
    <source>
        <strain evidence="2 3">DSM 19307</strain>
    </source>
</reference>
<dbReference type="Gene3D" id="1.20.120.1870">
    <property type="entry name" value="Fic/DOC protein, Fido domain"/>
    <property type="match status" value="1"/>
</dbReference>
<dbReference type="PROSITE" id="PS51459">
    <property type="entry name" value="FIDO"/>
    <property type="match status" value="1"/>
</dbReference>
<protein>
    <submittedName>
        <fullName evidence="2">Death on curing protein</fullName>
    </submittedName>
</protein>
<accession>A0A239KR92</accession>
<evidence type="ECO:0000313" key="2">
    <source>
        <dbReference type="EMBL" id="SNT20123.1"/>
    </source>
</evidence>
<dbReference type="PANTHER" id="PTHR39426">
    <property type="entry name" value="HOMOLOGY TO DEATH-ON-CURING PROTEIN OF PHAGE P1"/>
    <property type="match status" value="1"/>
</dbReference>
<dbReference type="GO" id="GO:0016301">
    <property type="term" value="F:kinase activity"/>
    <property type="evidence" value="ECO:0007669"/>
    <property type="project" value="InterPro"/>
</dbReference>
<feature type="domain" description="Fido" evidence="1">
    <location>
        <begin position="6"/>
        <end position="122"/>
    </location>
</feature>
<dbReference type="OrthoDB" id="9802752at2"/>
<dbReference type="PANTHER" id="PTHR39426:SF1">
    <property type="entry name" value="HOMOLOGY TO DEATH-ON-CURING PROTEIN OF PHAGE P1"/>
    <property type="match status" value="1"/>
</dbReference>
<keyword evidence="3" id="KW-1185">Reference proteome</keyword>
<proteinExistence type="predicted"/>
<dbReference type="InterPro" id="IPR006440">
    <property type="entry name" value="Doc"/>
</dbReference>
<dbReference type="SUPFAM" id="SSF140931">
    <property type="entry name" value="Fic-like"/>
    <property type="match status" value="1"/>
</dbReference>
<dbReference type="InterPro" id="IPR036597">
    <property type="entry name" value="Fido-like_dom_sf"/>
</dbReference>
<dbReference type="EMBL" id="FZPD01000004">
    <property type="protein sequence ID" value="SNT20123.1"/>
    <property type="molecule type" value="Genomic_DNA"/>
</dbReference>
<dbReference type="RefSeq" id="WP_089357500.1">
    <property type="nucleotide sequence ID" value="NZ_FZPD01000004.1"/>
</dbReference>
<evidence type="ECO:0000259" key="1">
    <source>
        <dbReference type="PROSITE" id="PS51459"/>
    </source>
</evidence>
<dbReference type="InterPro" id="IPR003812">
    <property type="entry name" value="Fido"/>
</dbReference>
<evidence type="ECO:0000313" key="3">
    <source>
        <dbReference type="Proteomes" id="UP000198393"/>
    </source>
</evidence>
<dbReference type="Pfam" id="PF02661">
    <property type="entry name" value="Fic"/>
    <property type="match status" value="1"/>
</dbReference>
<dbReference type="PIRSF" id="PIRSF018297">
    <property type="entry name" value="Doc"/>
    <property type="match status" value="1"/>
</dbReference>
<sequence length="128" mass="14399">MEIKWLTKKLIYSIHNEQISEHGGLVGIRDEGLLDSALARPINLHAYESASLIECAAAYAFGIIRNHPFQDGNKRTGFISAITFLLINQVDIEIDEKEVVIFITELAAGNIQENEVVTWLQEHLKTKP</sequence>
<dbReference type="InterPro" id="IPR053737">
    <property type="entry name" value="Type_II_TA_Toxin"/>
</dbReference>